<dbReference type="Proteomes" id="UP000076577">
    <property type="component" value="Unassembled WGS sequence"/>
</dbReference>
<name>A0A165XEY3_9HYPH</name>
<dbReference type="RefSeq" id="WP_068007394.1">
    <property type="nucleotide sequence ID" value="NZ_FOFM01000010.1"/>
</dbReference>
<accession>A0A165XEY3</accession>
<dbReference type="STRING" id="989403.SAMN05421798_110102"/>
<keyword evidence="2" id="KW-1185">Reference proteome</keyword>
<comment type="caution">
    <text evidence="1">The sequence shown here is derived from an EMBL/GenBank/DDBJ whole genome shotgun (WGS) entry which is preliminary data.</text>
</comment>
<organism evidence="1 2">
    <name type="scientific">Pseudovibrio axinellae</name>
    <dbReference type="NCBI Taxonomy" id="989403"/>
    <lineage>
        <taxon>Bacteria</taxon>
        <taxon>Pseudomonadati</taxon>
        <taxon>Pseudomonadota</taxon>
        <taxon>Alphaproteobacteria</taxon>
        <taxon>Hyphomicrobiales</taxon>
        <taxon>Stappiaceae</taxon>
        <taxon>Pseudovibrio</taxon>
    </lineage>
</organism>
<sequence length="156" mass="17462">MTTIINYPTNIAEQGLLGSQAAQLFETWRENSFCLNHNFLELLPYLNHFANPMDNAGVTDILMVGDKSYLASVYGASWTNDSPLKRAQVDPVLMKTVSTDYEISAQSLAPRLDLLCTPIALPQGGVEFVHYFRIILPFRLKHGNITLFSYASPVHQ</sequence>
<gene>
    <name evidence="1" type="ORF">PsAD2_02980</name>
</gene>
<evidence type="ECO:0008006" key="3">
    <source>
        <dbReference type="Google" id="ProtNLM"/>
    </source>
</evidence>
<evidence type="ECO:0000313" key="1">
    <source>
        <dbReference type="EMBL" id="KZL17644.1"/>
    </source>
</evidence>
<proteinExistence type="predicted"/>
<protein>
    <recommendedName>
        <fullName evidence="3">PAS domain protein</fullName>
    </recommendedName>
</protein>
<dbReference type="EMBL" id="LMCB01000030">
    <property type="protein sequence ID" value="KZL17644.1"/>
    <property type="molecule type" value="Genomic_DNA"/>
</dbReference>
<reference evidence="1 2" key="1">
    <citation type="journal article" date="2016" name="Front. Microbiol.">
        <title>Comparative Genomic Analysis Reveals a Diverse Repertoire of Genes Involved in Prokaryote-Eukaryote Interactions within the Pseudovibrio Genus.</title>
        <authorList>
            <person name="Romano S."/>
            <person name="Fernandez-Guerra A."/>
            <person name="Reen F.J."/>
            <person name="Glockner F.O."/>
            <person name="Crowley S.P."/>
            <person name="O'Sullivan O."/>
            <person name="Cotter P.D."/>
            <person name="Adams C."/>
            <person name="Dobson A.D."/>
            <person name="O'Gara F."/>
        </authorList>
    </citation>
    <scope>NUCLEOTIDE SEQUENCE [LARGE SCALE GENOMIC DNA]</scope>
    <source>
        <strain evidence="1 2">Ad2</strain>
    </source>
</reference>
<dbReference type="AlphaFoldDB" id="A0A165XEY3"/>
<evidence type="ECO:0000313" key="2">
    <source>
        <dbReference type="Proteomes" id="UP000076577"/>
    </source>
</evidence>